<dbReference type="GeneID" id="108847260"/>
<proteinExistence type="predicted"/>
<evidence type="ECO:0000313" key="2">
    <source>
        <dbReference type="RefSeq" id="XP_056856702.1"/>
    </source>
</evidence>
<dbReference type="AlphaFoldDB" id="A0A9W3CYY5"/>
<keyword evidence="1" id="KW-1185">Reference proteome</keyword>
<accession>A0A9W3CYY5</accession>
<reference evidence="2" key="1">
    <citation type="submission" date="2025-08" db="UniProtKB">
        <authorList>
            <consortium name="RefSeq"/>
        </authorList>
    </citation>
    <scope>IDENTIFICATION</scope>
    <source>
        <tissue evidence="2">Leaf</tissue>
    </source>
</reference>
<protein>
    <submittedName>
        <fullName evidence="2">Uncharacterized protein LOC108847260 isoform X2</fullName>
    </submittedName>
</protein>
<dbReference type="Proteomes" id="UP000504610">
    <property type="component" value="Unplaced"/>
</dbReference>
<sequence>MTFQTPPLSPGNAGYRSENIFRLRFGELKPLISDVCSSIQRQKGKKVSDGPGEGTNRSGCKIHPFNLLTLQGFTVLGQGRRYTSDRTEQVKVVIISCGGLCPGFSDVTYIACEGDYDGIKRWLQEFYSSSPYHIKPLWLHPLRCLS</sequence>
<dbReference type="RefSeq" id="XP_056856702.1">
    <property type="nucleotide sequence ID" value="XM_057000722.1"/>
</dbReference>
<organism evidence="1 2">
    <name type="scientific">Raphanus sativus</name>
    <name type="common">Radish</name>
    <name type="synonym">Raphanus raphanistrum var. sativus</name>
    <dbReference type="NCBI Taxonomy" id="3726"/>
    <lineage>
        <taxon>Eukaryota</taxon>
        <taxon>Viridiplantae</taxon>
        <taxon>Streptophyta</taxon>
        <taxon>Embryophyta</taxon>
        <taxon>Tracheophyta</taxon>
        <taxon>Spermatophyta</taxon>
        <taxon>Magnoliopsida</taxon>
        <taxon>eudicotyledons</taxon>
        <taxon>Gunneridae</taxon>
        <taxon>Pentapetalae</taxon>
        <taxon>rosids</taxon>
        <taxon>malvids</taxon>
        <taxon>Brassicales</taxon>
        <taxon>Brassicaceae</taxon>
        <taxon>Brassiceae</taxon>
        <taxon>Raphanus</taxon>
    </lineage>
</organism>
<name>A0A9W3CYY5_RAPSA</name>
<evidence type="ECO:0000313" key="1">
    <source>
        <dbReference type="Proteomes" id="UP000504610"/>
    </source>
</evidence>
<gene>
    <name evidence="2" type="primary">LOC108847260</name>
</gene>